<feature type="compositionally biased region" description="Polar residues" evidence="1">
    <location>
        <begin position="12"/>
        <end position="42"/>
    </location>
</feature>
<comment type="caution">
    <text evidence="2">The sequence shown here is derived from an EMBL/GenBank/DDBJ whole genome shotgun (WGS) entry which is preliminary data.</text>
</comment>
<reference evidence="2 3" key="1">
    <citation type="journal article" date="2021" name="bioRxiv">
        <title>Chromosome-scale and haplotype-resolved genome assembly of a tetraploid potato cultivar.</title>
        <authorList>
            <person name="Sun H."/>
            <person name="Jiao W.-B."/>
            <person name="Krause K."/>
            <person name="Campoy J.A."/>
            <person name="Goel M."/>
            <person name="Folz-Donahue K."/>
            <person name="Kukat C."/>
            <person name="Huettel B."/>
            <person name="Schneeberger K."/>
        </authorList>
    </citation>
    <scope>NUCLEOTIDE SEQUENCE [LARGE SCALE GENOMIC DNA]</scope>
    <source>
        <strain evidence="2">SolTubOtavaFocal</strain>
        <tissue evidence="2">Leaves</tissue>
    </source>
</reference>
<evidence type="ECO:0000313" key="3">
    <source>
        <dbReference type="Proteomes" id="UP000826656"/>
    </source>
</evidence>
<sequence>MAIEPSGMQLRSPDQSQSTRNSNINKPQLGASSESSDNSSKMQRIEAIHVAISEEELDWAGKVMSLEQSGMILQGVHLTEISNHFDGEISGDIKSDKVTGAPVNNGNEESHQMTPCDEDNLCKGKMQGNQEATTKGTQAAHHTNAKDQTGISNVKQHGKGQCNKAKRMEGNNQTTPTRRWQAGGDEVNEQTGKITHKGHDIDPKIPPPIKVSSNFDIYRPSQQRTNQNCPKQNQNKTYVNSTFKKKKSPNPGPLSPYCIPILSY</sequence>
<feature type="region of interest" description="Disordered" evidence="1">
    <location>
        <begin position="1"/>
        <end position="42"/>
    </location>
</feature>
<accession>A0ABQ7WD78</accession>
<organism evidence="2 3">
    <name type="scientific">Solanum tuberosum</name>
    <name type="common">Potato</name>
    <dbReference type="NCBI Taxonomy" id="4113"/>
    <lineage>
        <taxon>Eukaryota</taxon>
        <taxon>Viridiplantae</taxon>
        <taxon>Streptophyta</taxon>
        <taxon>Embryophyta</taxon>
        <taxon>Tracheophyta</taxon>
        <taxon>Spermatophyta</taxon>
        <taxon>Magnoliopsida</taxon>
        <taxon>eudicotyledons</taxon>
        <taxon>Gunneridae</taxon>
        <taxon>Pentapetalae</taxon>
        <taxon>asterids</taxon>
        <taxon>lamiids</taxon>
        <taxon>Solanales</taxon>
        <taxon>Solanaceae</taxon>
        <taxon>Solanoideae</taxon>
        <taxon>Solaneae</taxon>
        <taxon>Solanum</taxon>
    </lineage>
</organism>
<proteinExistence type="predicted"/>
<keyword evidence="3" id="KW-1185">Reference proteome</keyword>
<evidence type="ECO:0000313" key="2">
    <source>
        <dbReference type="EMBL" id="KAH0778688.1"/>
    </source>
</evidence>
<gene>
    <name evidence="2" type="ORF">KY290_005115</name>
</gene>
<name>A0ABQ7WD78_SOLTU</name>
<dbReference type="EMBL" id="JAIVGD010000002">
    <property type="protein sequence ID" value="KAH0778688.1"/>
    <property type="molecule type" value="Genomic_DNA"/>
</dbReference>
<dbReference type="Proteomes" id="UP000826656">
    <property type="component" value="Unassembled WGS sequence"/>
</dbReference>
<protein>
    <submittedName>
        <fullName evidence="2">Uncharacterized protein</fullName>
    </submittedName>
</protein>
<evidence type="ECO:0000256" key="1">
    <source>
        <dbReference type="SAM" id="MobiDB-lite"/>
    </source>
</evidence>
<feature type="region of interest" description="Disordered" evidence="1">
    <location>
        <begin position="151"/>
        <end position="214"/>
    </location>
</feature>